<proteinExistence type="inferred from homology"/>
<comment type="similarity">
    <text evidence="7">Belongs to the inward rectifier-type potassium channel (TC 1.A.2.1) family.</text>
</comment>
<keyword evidence="3 7" id="KW-0851">Voltage-gated channel</keyword>
<evidence type="ECO:0000256" key="6">
    <source>
        <dbReference type="ARBA" id="ARBA00023303"/>
    </source>
</evidence>
<dbReference type="Proteomes" id="UP000198406">
    <property type="component" value="Unassembled WGS sequence"/>
</dbReference>
<feature type="transmembrane region" description="Helical" evidence="9">
    <location>
        <begin position="320"/>
        <end position="342"/>
    </location>
</feature>
<evidence type="ECO:0000313" key="11">
    <source>
        <dbReference type="Proteomes" id="UP000198406"/>
    </source>
</evidence>
<keyword evidence="11" id="KW-1185">Reference proteome</keyword>
<evidence type="ECO:0000256" key="8">
    <source>
        <dbReference type="SAM" id="MobiDB-lite"/>
    </source>
</evidence>
<dbReference type="Gene3D" id="2.60.40.1400">
    <property type="entry name" value="G protein-activated inward rectifier potassium channel 1"/>
    <property type="match status" value="1"/>
</dbReference>
<feature type="region of interest" description="Disordered" evidence="8">
    <location>
        <begin position="1"/>
        <end position="79"/>
    </location>
</feature>
<dbReference type="PANTHER" id="PTHR11767">
    <property type="entry name" value="INWARD RECTIFIER POTASSIUM CHANNEL"/>
    <property type="match status" value="1"/>
</dbReference>
<dbReference type="AlphaFoldDB" id="A0A1Z5JW11"/>
<evidence type="ECO:0000256" key="4">
    <source>
        <dbReference type="ARBA" id="ARBA00022958"/>
    </source>
</evidence>
<evidence type="ECO:0000256" key="3">
    <source>
        <dbReference type="ARBA" id="ARBA00022882"/>
    </source>
</evidence>
<evidence type="ECO:0000313" key="10">
    <source>
        <dbReference type="EMBL" id="GAX18119.1"/>
    </source>
</evidence>
<dbReference type="OrthoDB" id="273257at2759"/>
<dbReference type="GO" id="GO:0005886">
    <property type="term" value="C:plasma membrane"/>
    <property type="evidence" value="ECO:0007669"/>
    <property type="project" value="TreeGrafter"/>
</dbReference>
<keyword evidence="6 7" id="KW-0407">Ion channel</keyword>
<dbReference type="InterPro" id="IPR014756">
    <property type="entry name" value="Ig_E-set"/>
</dbReference>
<reference evidence="10 11" key="1">
    <citation type="journal article" date="2015" name="Plant Cell">
        <title>Oil accumulation by the oleaginous diatom Fistulifera solaris as revealed by the genome and transcriptome.</title>
        <authorList>
            <person name="Tanaka T."/>
            <person name="Maeda Y."/>
            <person name="Veluchamy A."/>
            <person name="Tanaka M."/>
            <person name="Abida H."/>
            <person name="Marechal E."/>
            <person name="Bowler C."/>
            <person name="Muto M."/>
            <person name="Sunaga Y."/>
            <person name="Tanaka M."/>
            <person name="Yoshino T."/>
            <person name="Taniguchi T."/>
            <person name="Fukuda Y."/>
            <person name="Nemoto M."/>
            <person name="Matsumoto M."/>
            <person name="Wong P.S."/>
            <person name="Aburatani S."/>
            <person name="Fujibuchi W."/>
        </authorList>
    </citation>
    <scope>NUCLEOTIDE SEQUENCE [LARGE SCALE GENOMIC DNA]</scope>
    <source>
        <strain evidence="10 11">JPCC DA0580</strain>
    </source>
</reference>
<evidence type="ECO:0000256" key="5">
    <source>
        <dbReference type="ARBA" id="ARBA00023065"/>
    </source>
</evidence>
<dbReference type="SUPFAM" id="SSF81324">
    <property type="entry name" value="Voltage-gated potassium channels"/>
    <property type="match status" value="1"/>
</dbReference>
<dbReference type="InterPro" id="IPR013518">
    <property type="entry name" value="K_chnl_inward-rec_Kir_cyto"/>
</dbReference>
<evidence type="ECO:0000256" key="7">
    <source>
        <dbReference type="RuleBase" id="RU003822"/>
    </source>
</evidence>
<keyword evidence="2 7" id="KW-0633">Potassium transport</keyword>
<keyword evidence="9" id="KW-0472">Membrane</keyword>
<dbReference type="InterPro" id="IPR016449">
    <property type="entry name" value="K_chnl_inward-rec_Kir"/>
</dbReference>
<evidence type="ECO:0000256" key="9">
    <source>
        <dbReference type="SAM" id="Phobius"/>
    </source>
</evidence>
<evidence type="ECO:0000256" key="2">
    <source>
        <dbReference type="ARBA" id="ARBA00022538"/>
    </source>
</evidence>
<evidence type="ECO:0000256" key="1">
    <source>
        <dbReference type="ARBA" id="ARBA00022448"/>
    </source>
</evidence>
<evidence type="ECO:0008006" key="12">
    <source>
        <dbReference type="Google" id="ProtNLM"/>
    </source>
</evidence>
<dbReference type="InParanoid" id="A0A1Z5JW11"/>
<dbReference type="GO" id="GO:0034765">
    <property type="term" value="P:regulation of monoatomic ion transmembrane transport"/>
    <property type="evidence" value="ECO:0007669"/>
    <property type="project" value="TreeGrafter"/>
</dbReference>
<protein>
    <recommendedName>
        <fullName evidence="12">Inward rectifier potassium channel C-terminal domain-containing protein</fullName>
    </recommendedName>
</protein>
<dbReference type="Gene3D" id="1.10.287.70">
    <property type="match status" value="1"/>
</dbReference>
<accession>A0A1Z5JW11</accession>
<dbReference type="SUPFAM" id="SSF81296">
    <property type="entry name" value="E set domains"/>
    <property type="match status" value="1"/>
</dbReference>
<dbReference type="GO" id="GO:1990573">
    <property type="term" value="P:potassium ion import across plasma membrane"/>
    <property type="evidence" value="ECO:0007669"/>
    <property type="project" value="TreeGrafter"/>
</dbReference>
<feature type="compositionally biased region" description="Basic and acidic residues" evidence="8">
    <location>
        <begin position="1"/>
        <end position="31"/>
    </location>
</feature>
<dbReference type="GO" id="GO:0034702">
    <property type="term" value="C:monoatomic ion channel complex"/>
    <property type="evidence" value="ECO:0007669"/>
    <property type="project" value="UniProtKB-KW"/>
</dbReference>
<dbReference type="EMBL" id="BDSP01000124">
    <property type="protein sequence ID" value="GAX18119.1"/>
    <property type="molecule type" value="Genomic_DNA"/>
</dbReference>
<comment type="caution">
    <text evidence="10">The sequence shown here is derived from an EMBL/GenBank/DDBJ whole genome shotgun (WGS) entry which is preliminary data.</text>
</comment>
<dbReference type="PANTHER" id="PTHR11767:SF102">
    <property type="entry name" value="INWARDLY RECTIFYING POTASSIUM CHANNEL 1, ISOFORM F"/>
    <property type="match status" value="1"/>
</dbReference>
<organism evidence="10 11">
    <name type="scientific">Fistulifera solaris</name>
    <name type="common">Oleaginous diatom</name>
    <dbReference type="NCBI Taxonomy" id="1519565"/>
    <lineage>
        <taxon>Eukaryota</taxon>
        <taxon>Sar</taxon>
        <taxon>Stramenopiles</taxon>
        <taxon>Ochrophyta</taxon>
        <taxon>Bacillariophyta</taxon>
        <taxon>Bacillariophyceae</taxon>
        <taxon>Bacillariophycidae</taxon>
        <taxon>Naviculales</taxon>
        <taxon>Naviculaceae</taxon>
        <taxon>Fistulifera</taxon>
    </lineage>
</organism>
<keyword evidence="1 7" id="KW-0813">Transport</keyword>
<keyword evidence="4 7" id="KW-0630">Potassium</keyword>
<dbReference type="GO" id="GO:0005242">
    <property type="term" value="F:inward rectifier potassium channel activity"/>
    <property type="evidence" value="ECO:0007669"/>
    <property type="project" value="InterPro"/>
</dbReference>
<gene>
    <name evidence="10" type="ORF">FisN_25Hh100</name>
</gene>
<feature type="transmembrane region" description="Helical" evidence="9">
    <location>
        <begin position="234"/>
        <end position="260"/>
    </location>
</feature>
<comment type="subcellular location">
    <subcellularLocation>
        <location evidence="7">Membrane</location>
        <topology evidence="7">Multi-pass membrane protein</topology>
    </subcellularLocation>
</comment>
<keyword evidence="7 9" id="KW-0812">Transmembrane</keyword>
<keyword evidence="5 7" id="KW-0406">Ion transport</keyword>
<feature type="region of interest" description="Disordered" evidence="8">
    <location>
        <begin position="458"/>
        <end position="478"/>
    </location>
</feature>
<keyword evidence="9" id="KW-1133">Transmembrane helix</keyword>
<sequence>MMRKEVSFVERVDPENSKDGESCNEKERDIESGLDTEIVEDDVPRKRFSSLVSEENKPKKQQAKHNSNGRADADARNKRKTRIHSALIRSNQEAFPQSHAARIKRHILHFFTRDKTAQQRESFREENTNNSERSEVLNQVSYHGRFFVSTRRLRNAPSRPDISDSAMGPRQYTLETIRPTRKNDWKLLKKLGIPDQHLAVYESTGDQHGSCSCFGIHPNEQVVKYLHWTFRSRFIPVLFSISLIFFSLTLFFALIIYIIAQQQPTCIGGVGTDFGGPEGGTFMDAYSLSWTTFCSVGYGVVHPAVSATEPDRWKCVGMTIFITMEAFTGILFASMCGAILVAKVARIQSFAQVNFSDPIVIRYGSGVSIDKEEREKDDPEIENSMLEREEHVEHIPPPIMEFRINNRLHSIAGGEIIDASVNIIASIDASQACPTLASNKNMKRKGGGKKKKIRRVNHTGKKGTILSTDPGPSSPTPRVEPLSLGGFMRSVSLNKTSNHAIGEDPTGHLVPRRIFAKLEVEAPDHPFFKRTWILRHELNENSPLLKAHARQLMRLNQGYWPRQLNTHQQVRDAIHFDQILVNMVGTSNADVSTVSAQHAYDFSDLCVGYRFVNQIFHDPYNGTLQLDTKLINDVTVQVGGGGEELSTRSLGRSQPHDMLVL</sequence>
<name>A0A1Z5JW11_FISSO</name>
<feature type="compositionally biased region" description="Acidic residues" evidence="8">
    <location>
        <begin position="32"/>
        <end position="41"/>
    </location>
</feature>